<dbReference type="EMBL" id="PTJC01000005">
    <property type="protein sequence ID" value="PPK88003.1"/>
    <property type="molecule type" value="Genomic_DNA"/>
</dbReference>
<name>A0A2S6I934_9BACT</name>
<dbReference type="SUPFAM" id="SSF48613">
    <property type="entry name" value="Heme oxygenase-like"/>
    <property type="match status" value="1"/>
</dbReference>
<dbReference type="GO" id="GO:0004392">
    <property type="term" value="F:heme oxygenase (decyclizing) activity"/>
    <property type="evidence" value="ECO:0007669"/>
    <property type="project" value="InterPro"/>
</dbReference>
<proteinExistence type="predicted"/>
<dbReference type="GO" id="GO:0006788">
    <property type="term" value="P:heme oxidation"/>
    <property type="evidence" value="ECO:0007669"/>
    <property type="project" value="InterPro"/>
</dbReference>
<dbReference type="InterPro" id="IPR016084">
    <property type="entry name" value="Haem_Oase-like_multi-hlx"/>
</dbReference>
<dbReference type="AlphaFoldDB" id="A0A2S6I934"/>
<dbReference type="Pfam" id="PF01126">
    <property type="entry name" value="Heme_oxygenase"/>
    <property type="match status" value="1"/>
</dbReference>
<dbReference type="RefSeq" id="WP_104418581.1">
    <property type="nucleotide sequence ID" value="NZ_PTJC01000005.1"/>
</dbReference>
<organism evidence="1 2">
    <name type="scientific">Neolewinella xylanilytica</name>
    <dbReference type="NCBI Taxonomy" id="1514080"/>
    <lineage>
        <taxon>Bacteria</taxon>
        <taxon>Pseudomonadati</taxon>
        <taxon>Bacteroidota</taxon>
        <taxon>Saprospiria</taxon>
        <taxon>Saprospirales</taxon>
        <taxon>Lewinellaceae</taxon>
        <taxon>Neolewinella</taxon>
    </lineage>
</organism>
<sequence length="176" mass="20114">MSDGQQLLDRLRSATSADHRHLESMTMGAKMMDGSLTAAEYRRVIDWQRRVHLLLEPLVNGFARGDYAYRPRFLTPAPPSPDTSYDLPEVLGRLYVLEGASLGGSLIYRKLQDNERLRSEAPFTFYREQSEWGVKQWRAFTKMIATVPLGEDDLRRAEQSARDTFARFAAEWATPG</sequence>
<comment type="caution">
    <text evidence="1">The sequence shown here is derived from an EMBL/GenBank/DDBJ whole genome shotgun (WGS) entry which is preliminary data.</text>
</comment>
<dbReference type="Gene3D" id="1.20.910.10">
    <property type="entry name" value="Heme oxygenase-like"/>
    <property type="match status" value="1"/>
</dbReference>
<dbReference type="CDD" id="cd19166">
    <property type="entry name" value="HemeO-bac"/>
    <property type="match status" value="1"/>
</dbReference>
<gene>
    <name evidence="1" type="ORF">CLV84_0966</name>
</gene>
<evidence type="ECO:0000313" key="1">
    <source>
        <dbReference type="EMBL" id="PPK88003.1"/>
    </source>
</evidence>
<evidence type="ECO:0000313" key="2">
    <source>
        <dbReference type="Proteomes" id="UP000237662"/>
    </source>
</evidence>
<dbReference type="Proteomes" id="UP000237662">
    <property type="component" value="Unassembled WGS sequence"/>
</dbReference>
<accession>A0A2S6I934</accession>
<keyword evidence="2" id="KW-1185">Reference proteome</keyword>
<dbReference type="InterPro" id="IPR016053">
    <property type="entry name" value="Haem_Oase-like"/>
</dbReference>
<protein>
    <submittedName>
        <fullName evidence="1">Heme oxygenase</fullName>
    </submittedName>
</protein>
<dbReference type="OrthoDB" id="114943at2"/>
<reference evidence="1 2" key="1">
    <citation type="submission" date="2018-02" db="EMBL/GenBank/DDBJ databases">
        <title>Genomic Encyclopedia of Archaeal and Bacterial Type Strains, Phase II (KMG-II): from individual species to whole genera.</title>
        <authorList>
            <person name="Goeker M."/>
        </authorList>
    </citation>
    <scope>NUCLEOTIDE SEQUENCE [LARGE SCALE GENOMIC DNA]</scope>
    <source>
        <strain evidence="1 2">DSM 29526</strain>
    </source>
</reference>